<dbReference type="InterPro" id="IPR001849">
    <property type="entry name" value="PH_domain"/>
</dbReference>
<feature type="compositionally biased region" description="Polar residues" evidence="1">
    <location>
        <begin position="1452"/>
        <end position="1462"/>
    </location>
</feature>
<name>A0A7R9CT70_TIMPO</name>
<feature type="compositionally biased region" description="Low complexity" evidence="1">
    <location>
        <begin position="1243"/>
        <end position="1258"/>
    </location>
</feature>
<feature type="compositionally biased region" description="Basic residues" evidence="1">
    <location>
        <begin position="1466"/>
        <end position="1476"/>
    </location>
</feature>
<feature type="domain" description="PH" evidence="2">
    <location>
        <begin position="716"/>
        <end position="814"/>
    </location>
</feature>
<feature type="compositionally biased region" description="Acidic residues" evidence="1">
    <location>
        <begin position="92"/>
        <end position="102"/>
    </location>
</feature>
<evidence type="ECO:0000313" key="3">
    <source>
        <dbReference type="EMBL" id="CAD7401002.1"/>
    </source>
</evidence>
<feature type="compositionally biased region" description="Polar residues" evidence="1">
    <location>
        <begin position="1360"/>
        <end position="1378"/>
    </location>
</feature>
<feature type="region of interest" description="Disordered" evidence="1">
    <location>
        <begin position="1452"/>
        <end position="1476"/>
    </location>
</feature>
<dbReference type="SUPFAM" id="SSF50729">
    <property type="entry name" value="PH domain-like"/>
    <property type="match status" value="1"/>
</dbReference>
<reference evidence="3" key="1">
    <citation type="submission" date="2020-11" db="EMBL/GenBank/DDBJ databases">
        <authorList>
            <person name="Tran Van P."/>
        </authorList>
    </citation>
    <scope>NUCLEOTIDE SEQUENCE</scope>
</reference>
<organism evidence="3">
    <name type="scientific">Timema poppense</name>
    <name type="common">Walking stick</name>
    <dbReference type="NCBI Taxonomy" id="170557"/>
    <lineage>
        <taxon>Eukaryota</taxon>
        <taxon>Metazoa</taxon>
        <taxon>Ecdysozoa</taxon>
        <taxon>Arthropoda</taxon>
        <taxon>Hexapoda</taxon>
        <taxon>Insecta</taxon>
        <taxon>Pterygota</taxon>
        <taxon>Neoptera</taxon>
        <taxon>Polyneoptera</taxon>
        <taxon>Phasmatodea</taxon>
        <taxon>Timematodea</taxon>
        <taxon>Timematoidea</taxon>
        <taxon>Timematidae</taxon>
        <taxon>Timema</taxon>
    </lineage>
</organism>
<protein>
    <recommendedName>
        <fullName evidence="2">PH domain-containing protein</fullName>
    </recommendedName>
</protein>
<feature type="region of interest" description="Disordered" evidence="1">
    <location>
        <begin position="220"/>
        <end position="254"/>
    </location>
</feature>
<feature type="region of interest" description="Disordered" evidence="1">
    <location>
        <begin position="1238"/>
        <end position="1285"/>
    </location>
</feature>
<dbReference type="InterPro" id="IPR051566">
    <property type="entry name" value="CNKSR"/>
</dbReference>
<dbReference type="Pfam" id="PF00169">
    <property type="entry name" value="PH"/>
    <property type="match status" value="1"/>
</dbReference>
<dbReference type="PROSITE" id="PS50003">
    <property type="entry name" value="PH_DOMAIN"/>
    <property type="match status" value="1"/>
</dbReference>
<evidence type="ECO:0000259" key="2">
    <source>
        <dbReference type="PROSITE" id="PS50003"/>
    </source>
</evidence>
<feature type="region of interest" description="Disordered" evidence="1">
    <location>
        <begin position="1138"/>
        <end position="1172"/>
    </location>
</feature>
<evidence type="ECO:0000256" key="1">
    <source>
        <dbReference type="SAM" id="MobiDB-lite"/>
    </source>
</evidence>
<feature type="region of interest" description="Disordered" evidence="1">
    <location>
        <begin position="85"/>
        <end position="146"/>
    </location>
</feature>
<gene>
    <name evidence="3" type="ORF">TPSB3V08_LOCUS2885</name>
</gene>
<feature type="compositionally biased region" description="Low complexity" evidence="1">
    <location>
        <begin position="1143"/>
        <end position="1165"/>
    </location>
</feature>
<sequence length="1476" mass="165422">MALFEESPTDMFLTLKKRPRHTKVYGQIYMKPYRLPSKKRASPYSRWHDNLPSPRPELLTIPDFQIPLPRSKIVTLKPAHINIEPLPSTLSSEEDEDDDDDSFLPGTTEEGHASPTSMRLYLPKPRSTVQRRATVTGASPTGKRPPVNIEQFWEELRTERHLGDGLDGRKEKLYLLRDKSASFGNDLSESSFPRPKTCLGLDKTSTRLKSLKKQKLLRVNDNDDRKIKNGASTSEDQTQDKENVNLNNTTNKIDFEKSNEDKEYELLFNELTYHRLRNKEFEPFSPLDDYSHKASIDLVVLDGPISELCSTSTSIKNEGHLFANEAQLNLSTAEHNEKKECISSDSSKILNNSLFGSDAAETTQIFSSYAEKAKPILLKERGRLDKSYSTPAYDLTDHDDLILKIKNINCLKEHVHLNVCDVEDQISASYTPQGNTIYVHTPLQNTDRDEISQLISSSKELLNVEQKINMNNGQIAEEEIDIDVKQTQRITEILETINTALVQHRLKEQAHIKQRGSHKHQENPISSTDVATAVSHCLHTVEVINNLDSEKNKIVLDIIGHEKQNTHILTSPFVHQELNDSFSNFEESPVFTNKLIATDLENSNNNNFISTGGFVKHNMNLTNSIEHSQKSLNILPPVKICITPPEPPPRSLPLLEPIKSNSTVTLAGIGQKAKSLYRSNGGKSSSAASLPSPRILRERTTLLAKKRNIAVSDLSNVDCEGWLLHRCRSSGTGAVWLKVWFILIGSTFYGFKTPHSPKADIMIGLSGFTASLAEEVKSRKFAFKIYHTGTVFYFAAETDDELTMWLDCIVLATLKQDFNKPSVGIDSDCVFFSETDDDSDSEKEIEIETRFSSPKMRKLTAGFLGSVNPHQQDKFTSKSIQNLSEDMKGHYSQKKLGSLRKIAGKSDNGVTTSSQEISVEAASSLDRKYLRFLGGSRNNIVPVPTPQFRSYRRVPTTPVKTSHDKITSRLCKHENSDENKIKSSIQAMPFNETECQNNKLFQVNASLSTDHVSPIKKGIINNNTVLTKDNTSNSGSISKVTDGQILQGTNVVECKTKVIEKPLPLSRNLKVADRLDRQIHASNPSLQFPSDMIDYRLAAERLREFGISRNRQREDTSGFVTLEEFMLSRQEEERRQQKCYLHSRSVSSSSSSGSSTVPSVSSSSSTFTPCDKHHAGQSYEFIEKYEEDNWFDVNNKQMARQGSSNSLSIENQNQKLREGSPEKFWFNYLCQNEDIKRKPNGFKKNSSTSKLNSNNPSNCGLKNAAQYKPPPVSQGVGSGSKIHPKEPTKMKMAFEMHLGDTTLEKEVSSSKSSKFRDLFFSSKSPKPSLEQPIFPSTHKTLLGSPRLHRALFRDKRTPGSKGNSTDSASPVSPPSDCSQKIYATHTDSNMTAFKPTMGISMIGKKPMRHVVPPHPIPSPCLNSPPPTDYPGLEYPPVFEPETYTLSDASTLLRSRPTHSNSAAKLHGAHLRSQTKN</sequence>
<feature type="compositionally biased region" description="Polar residues" evidence="1">
    <location>
        <begin position="127"/>
        <end position="139"/>
    </location>
</feature>
<dbReference type="PANTHER" id="PTHR12844">
    <property type="entry name" value="CONNECTOR ENCHANCER OF KINASE SUPPRESSOR OF RAS"/>
    <property type="match status" value="1"/>
</dbReference>
<dbReference type="Gene3D" id="2.30.29.30">
    <property type="entry name" value="Pleckstrin-homology domain (PH domain)/Phosphotyrosine-binding domain (PTB)"/>
    <property type="match status" value="1"/>
</dbReference>
<accession>A0A7R9CT70</accession>
<dbReference type="InterPro" id="IPR011993">
    <property type="entry name" value="PH-like_dom_sf"/>
</dbReference>
<dbReference type="EMBL" id="OD001205">
    <property type="protein sequence ID" value="CAD7401002.1"/>
    <property type="molecule type" value="Genomic_DNA"/>
</dbReference>
<feature type="region of interest" description="Disordered" evidence="1">
    <location>
        <begin position="1354"/>
        <end position="1379"/>
    </location>
</feature>
<dbReference type="PANTHER" id="PTHR12844:SF42">
    <property type="entry name" value="CONNECTOR ENHANCER OF KSR PROTEIN CNK"/>
    <property type="match status" value="1"/>
</dbReference>
<dbReference type="SMART" id="SM00233">
    <property type="entry name" value="PH"/>
    <property type="match status" value="1"/>
</dbReference>
<proteinExistence type="predicted"/>